<dbReference type="Proteomes" id="UP000435323">
    <property type="component" value="Unassembled WGS sequence"/>
</dbReference>
<dbReference type="SMART" id="SM00448">
    <property type="entry name" value="REC"/>
    <property type="match status" value="1"/>
</dbReference>
<keyword evidence="2" id="KW-0597">Phosphoprotein</keyword>
<dbReference type="InterPro" id="IPR003594">
    <property type="entry name" value="HATPase_dom"/>
</dbReference>
<organism evidence="4 5">
    <name type="scientific">Aliivibrio fischeri</name>
    <name type="common">Vibrio fischeri</name>
    <dbReference type="NCBI Taxonomy" id="668"/>
    <lineage>
        <taxon>Bacteria</taxon>
        <taxon>Pseudomonadati</taxon>
        <taxon>Pseudomonadota</taxon>
        <taxon>Gammaproteobacteria</taxon>
        <taxon>Vibrionales</taxon>
        <taxon>Vibrionaceae</taxon>
        <taxon>Aliivibrio</taxon>
    </lineage>
</organism>
<comment type="caution">
    <text evidence="4">The sequence shown here is derived from an EMBL/GenBank/DDBJ whole genome shotgun (WGS) entry which is preliminary data.</text>
</comment>
<dbReference type="SUPFAM" id="SSF52172">
    <property type="entry name" value="CheY-like"/>
    <property type="match status" value="1"/>
</dbReference>
<dbReference type="InterPro" id="IPR011006">
    <property type="entry name" value="CheY-like_superfamily"/>
</dbReference>
<dbReference type="Gene3D" id="3.40.50.2300">
    <property type="match status" value="1"/>
</dbReference>
<dbReference type="InterPro" id="IPR001789">
    <property type="entry name" value="Sig_transdc_resp-reg_receiver"/>
</dbReference>
<dbReference type="Pfam" id="PF07228">
    <property type="entry name" value="SpoIIE"/>
    <property type="match status" value="1"/>
</dbReference>
<dbReference type="Gene3D" id="3.30.565.10">
    <property type="entry name" value="Histidine kinase-like ATPase, C-terminal domain"/>
    <property type="match status" value="1"/>
</dbReference>
<dbReference type="SUPFAM" id="SSF81606">
    <property type="entry name" value="PP2C-like"/>
    <property type="match status" value="1"/>
</dbReference>
<name>A0A6N3Z1A7_ALIFS</name>
<feature type="modified residue" description="4-aspartylphosphate" evidence="2">
    <location>
        <position position="192"/>
    </location>
</feature>
<accession>A0A6N3Z1A7</accession>
<evidence type="ECO:0000259" key="3">
    <source>
        <dbReference type="PROSITE" id="PS50110"/>
    </source>
</evidence>
<evidence type="ECO:0000256" key="2">
    <source>
        <dbReference type="PROSITE-ProRule" id="PRU00169"/>
    </source>
</evidence>
<dbReference type="GO" id="GO:0000160">
    <property type="term" value="P:phosphorelay signal transduction system"/>
    <property type="evidence" value="ECO:0007669"/>
    <property type="project" value="InterPro"/>
</dbReference>
<dbReference type="Pfam" id="PF13581">
    <property type="entry name" value="HATPase_c_2"/>
    <property type="match status" value="1"/>
</dbReference>
<dbReference type="RefSeq" id="WP_155657428.1">
    <property type="nucleotide sequence ID" value="NZ_WOBO01000005.1"/>
</dbReference>
<dbReference type="CDD" id="cd16936">
    <property type="entry name" value="HATPase_RsbW-like"/>
    <property type="match status" value="1"/>
</dbReference>
<dbReference type="InterPro" id="IPR001932">
    <property type="entry name" value="PPM-type_phosphatase-like_dom"/>
</dbReference>
<dbReference type="InterPro" id="IPR052016">
    <property type="entry name" value="Bact_Sigma-Reg"/>
</dbReference>
<dbReference type="PANTHER" id="PTHR43156">
    <property type="entry name" value="STAGE II SPORULATION PROTEIN E-RELATED"/>
    <property type="match status" value="1"/>
</dbReference>
<feature type="domain" description="Response regulatory" evidence="3">
    <location>
        <begin position="144"/>
        <end position="258"/>
    </location>
</feature>
<dbReference type="CDD" id="cd00156">
    <property type="entry name" value="REC"/>
    <property type="match status" value="1"/>
</dbReference>
<keyword evidence="1" id="KW-0378">Hydrolase</keyword>
<dbReference type="PROSITE" id="PS50110">
    <property type="entry name" value="RESPONSE_REGULATORY"/>
    <property type="match status" value="1"/>
</dbReference>
<dbReference type="InterPro" id="IPR036457">
    <property type="entry name" value="PPM-type-like_dom_sf"/>
</dbReference>
<evidence type="ECO:0000313" key="4">
    <source>
        <dbReference type="EMBL" id="MUK44814.1"/>
    </source>
</evidence>
<dbReference type="InterPro" id="IPR036890">
    <property type="entry name" value="HATPase_C_sf"/>
</dbReference>
<dbReference type="SMART" id="SM00331">
    <property type="entry name" value="PP2C_SIG"/>
    <property type="match status" value="1"/>
</dbReference>
<gene>
    <name evidence="4" type="ORF">GNP77_05405</name>
</gene>
<dbReference type="Pfam" id="PF00072">
    <property type="entry name" value="Response_reg"/>
    <property type="match status" value="1"/>
</dbReference>
<dbReference type="PANTHER" id="PTHR43156:SF2">
    <property type="entry name" value="STAGE II SPORULATION PROTEIN E"/>
    <property type="match status" value="1"/>
</dbReference>
<evidence type="ECO:0000256" key="1">
    <source>
        <dbReference type="ARBA" id="ARBA00022801"/>
    </source>
</evidence>
<dbReference type="SUPFAM" id="SSF55874">
    <property type="entry name" value="ATPase domain of HSP90 chaperone/DNA topoisomerase II/histidine kinase"/>
    <property type="match status" value="1"/>
</dbReference>
<dbReference type="AlphaFoldDB" id="A0A6N3Z1A7"/>
<dbReference type="GO" id="GO:0016791">
    <property type="term" value="F:phosphatase activity"/>
    <property type="evidence" value="ECO:0007669"/>
    <property type="project" value="TreeGrafter"/>
</dbReference>
<dbReference type="Gene3D" id="3.60.40.10">
    <property type="entry name" value="PPM-type phosphatase domain"/>
    <property type="match status" value="1"/>
</dbReference>
<reference evidence="4 5" key="1">
    <citation type="submission" date="2019-11" db="EMBL/GenBank/DDBJ databases">
        <title>Using colonization assays and comparative genomics to discover symbiosis behaviors and factors in Vibrio fischeri.</title>
        <authorList>
            <person name="Bongrand C."/>
            <person name="Moriano-Gutierrez S."/>
            <person name="Arevalo P."/>
            <person name="Mcfall-Ngai M."/>
            <person name="Visick K."/>
            <person name="Polz M.F."/>
            <person name="Ruby E.G."/>
        </authorList>
    </citation>
    <scope>NUCLEOTIDE SEQUENCE [LARGE SCALE GENOMIC DNA]</scope>
    <source>
        <strain evidence="5">emors.3.2</strain>
    </source>
</reference>
<proteinExistence type="predicted"/>
<sequence>MNSILLFSDTKPTSLESVRVLRQSLSKILKNLEINTTVSNQCLLCFSEWSTNLVLHSIHPSKTISLVLRKSSSHWQIDIIDDGIPWDPTEQHQETNLSEFSLKCGGRGIDIIQNQTDDIRYQSTTKNNTLSLLWDRIPSHKQPHILIVEDDAIQSKLLQAYLKSDFSITTKINGREALQFLQHNSVDLIISDIQMPEMSGLELRSQLEKENNFSIPFIFLSHIQDTNTVNYAAELGIDDFLQKPVQKTQLIHSITRVLGRFHQIYHALSEQLNQKITHTLLPQVETHSDKWKLITQQRTAGQGGGDFTLSRTNNNNTLLLLADVMGHDESAKFFAYAYAGYVRGLMQHADLTQPSQLLSQLSNNAFKDQLLSQTMLTACCLSFIGDDTIKISSAGHPKPLHITPERINVIDTEGTLPGLLPNTHYQETTISIKHGERLALFTDGLFESGDTTSERETLEKAIKEQLIGTLHLPLEQAINQVIKTFDTLAGTPPNDDALLLLIENQ</sequence>
<dbReference type="EMBL" id="WOBO01000005">
    <property type="protein sequence ID" value="MUK44814.1"/>
    <property type="molecule type" value="Genomic_DNA"/>
</dbReference>
<evidence type="ECO:0000313" key="5">
    <source>
        <dbReference type="Proteomes" id="UP000435323"/>
    </source>
</evidence>
<protein>
    <submittedName>
        <fullName evidence="4">SpoIIE family protein phosphatase</fullName>
    </submittedName>
</protein>